<reference evidence="1 2" key="1">
    <citation type="journal article" date="2015" name="Genome Announc.">
        <title>Complete Genome Sequence of Caulobacter crescentus Siphophage Sansa.</title>
        <authorList>
            <person name="Vara L."/>
            <person name="Kane A.A."/>
            <person name="Cahill J.L."/>
            <person name="Rasche E.S."/>
            <person name="Kuty Everett G.F."/>
        </authorList>
    </citation>
    <scope>NUCLEOTIDE SEQUENCE [LARGE SCALE GENOMIC DNA]</scope>
</reference>
<gene>
    <name evidence="1" type="ORF">CPT_Sansa39</name>
</gene>
<evidence type="ECO:0000313" key="2">
    <source>
        <dbReference type="Proteomes" id="UP000225322"/>
    </source>
</evidence>
<evidence type="ECO:0000313" key="1">
    <source>
        <dbReference type="EMBL" id="AKU43443.1"/>
    </source>
</evidence>
<sequence length="264" mass="28582">MIGGVGFPSYRSLFTTSSNGVATHVDFPAANMADLAEPNRPAVAAAPGSFTARIDLSAPRAIAFLALVNHNVLDGTIRVRAWAGTNIAGAPDYDSTAIPFWPAGSGPIAPYIWTRPILLSEPVTAQTVLIDIEPVTSTTVSIGAVEASAWWEWPDIMVEEERGFAPTSIMSQLPGGIDEVTRQWAPRIQSGTRTALTADELQTTALDFQRIMGRSKPFVFVRDLEDASRWAREVFLATNADLPLVTIDDTETGAFPYRLREHIG</sequence>
<protein>
    <submittedName>
        <fullName evidence="1">Uncharacterized protein</fullName>
    </submittedName>
</protein>
<accession>A0A0K1LMM6</accession>
<organism evidence="1 2">
    <name type="scientific">Caulobacter phage Sansa</name>
    <dbReference type="NCBI Taxonomy" id="1675600"/>
    <lineage>
        <taxon>Viruses</taxon>
        <taxon>Duplodnaviria</taxon>
        <taxon>Heunggongvirae</taxon>
        <taxon>Uroviricota</taxon>
        <taxon>Caudoviricetes</taxon>
        <taxon>Sansavirus</taxon>
        <taxon>Sansavirus sansa</taxon>
        <taxon>Caulobacter virus Sansa</taxon>
    </lineage>
</organism>
<name>A0A0K1LMM6_9CAUD</name>
<dbReference type="EMBL" id="KT001913">
    <property type="protein sequence ID" value="AKU43443.1"/>
    <property type="molecule type" value="Genomic_DNA"/>
</dbReference>
<proteinExistence type="predicted"/>
<dbReference type="Proteomes" id="UP000225322">
    <property type="component" value="Segment"/>
</dbReference>
<keyword evidence="2" id="KW-1185">Reference proteome</keyword>